<dbReference type="EMBL" id="JBHUOF010000003">
    <property type="protein sequence ID" value="MFD2798269.1"/>
    <property type="molecule type" value="Genomic_DNA"/>
</dbReference>
<accession>A0ABW5W4Z4</accession>
<evidence type="ECO:0000256" key="2">
    <source>
        <dbReference type="SAM" id="Phobius"/>
    </source>
</evidence>
<evidence type="ECO:0000313" key="3">
    <source>
        <dbReference type="EMBL" id="MFD2798269.1"/>
    </source>
</evidence>
<organism evidence="3 4">
    <name type="scientific">Prauserella oleivorans</name>
    <dbReference type="NCBI Taxonomy" id="1478153"/>
    <lineage>
        <taxon>Bacteria</taxon>
        <taxon>Bacillati</taxon>
        <taxon>Actinomycetota</taxon>
        <taxon>Actinomycetes</taxon>
        <taxon>Pseudonocardiales</taxon>
        <taxon>Pseudonocardiaceae</taxon>
        <taxon>Prauserella</taxon>
    </lineage>
</organism>
<feature type="transmembrane region" description="Helical" evidence="2">
    <location>
        <begin position="52"/>
        <end position="72"/>
    </location>
</feature>
<feature type="transmembrane region" description="Helical" evidence="2">
    <location>
        <begin position="84"/>
        <end position="107"/>
    </location>
</feature>
<keyword evidence="2" id="KW-1133">Transmembrane helix</keyword>
<feature type="transmembrane region" description="Helical" evidence="2">
    <location>
        <begin position="158"/>
        <end position="177"/>
    </location>
</feature>
<dbReference type="Proteomes" id="UP001597478">
    <property type="component" value="Unassembled WGS sequence"/>
</dbReference>
<evidence type="ECO:0000256" key="1">
    <source>
        <dbReference type="SAM" id="MobiDB-lite"/>
    </source>
</evidence>
<proteinExistence type="predicted"/>
<keyword evidence="4" id="KW-1185">Reference proteome</keyword>
<sequence>MSPRARRAAWTGAVLFSAVALLITALKGEPTVEFDEHFGLPLKPDEPYLTGNHIGVTIAMTLVGLSGVVLGLRHFVKKRTLLPLMVALGGAFICIPEVFFDIMGGVYFPWSDTEPLGHAYTIMGREMPWWIVAGWFGYGAFAYFEYLLLANRPSTKSIWLFFAAAVAGDIVFEEVLLKFDTYHYYGNQPLVLLWELPWWWIACNPAGVLLGATLAYRYRARLQGWRALAMLVIMPMAVATVYGATALPSWIAVNSDYPWLVTQALGLMTLLLGFVTFLLILRFVLNRNPFDFDYVPTADDEFRSGGSAAPQPPTPVVEAAPSR</sequence>
<reference evidence="4" key="1">
    <citation type="journal article" date="2019" name="Int. J. Syst. Evol. Microbiol.">
        <title>The Global Catalogue of Microorganisms (GCM) 10K type strain sequencing project: providing services to taxonomists for standard genome sequencing and annotation.</title>
        <authorList>
            <consortium name="The Broad Institute Genomics Platform"/>
            <consortium name="The Broad Institute Genome Sequencing Center for Infectious Disease"/>
            <person name="Wu L."/>
            <person name="Ma J."/>
        </authorList>
    </citation>
    <scope>NUCLEOTIDE SEQUENCE [LARGE SCALE GENOMIC DNA]</scope>
    <source>
        <strain evidence="4">IBRC-M 10906</strain>
    </source>
</reference>
<feature type="region of interest" description="Disordered" evidence="1">
    <location>
        <begin position="302"/>
        <end position="323"/>
    </location>
</feature>
<comment type="caution">
    <text evidence="3">The sequence shown here is derived from an EMBL/GenBank/DDBJ whole genome shotgun (WGS) entry which is preliminary data.</text>
</comment>
<dbReference type="RefSeq" id="WP_377383707.1">
    <property type="nucleotide sequence ID" value="NZ_JBHSAN010000001.1"/>
</dbReference>
<keyword evidence="2" id="KW-0812">Transmembrane</keyword>
<feature type="transmembrane region" description="Helical" evidence="2">
    <location>
        <begin position="127"/>
        <end position="146"/>
    </location>
</feature>
<feature type="transmembrane region" description="Helical" evidence="2">
    <location>
        <begin position="197"/>
        <end position="216"/>
    </location>
</feature>
<protein>
    <submittedName>
        <fullName evidence="3">Uncharacterized protein</fullName>
    </submittedName>
</protein>
<feature type="transmembrane region" description="Helical" evidence="2">
    <location>
        <begin position="257"/>
        <end position="281"/>
    </location>
</feature>
<gene>
    <name evidence="3" type="ORF">ACFS2C_02550</name>
</gene>
<name>A0ABW5W4Z4_9PSEU</name>
<feature type="transmembrane region" description="Helical" evidence="2">
    <location>
        <begin position="228"/>
        <end position="251"/>
    </location>
</feature>
<evidence type="ECO:0000313" key="4">
    <source>
        <dbReference type="Proteomes" id="UP001597478"/>
    </source>
</evidence>
<keyword evidence="2" id="KW-0472">Membrane</keyword>